<protein>
    <recommendedName>
        <fullName evidence="4">Flippase GtrA (Transmembrane translocase of bactoprenol-linked glucose)</fullName>
    </recommendedName>
</protein>
<dbReference type="EMBL" id="JAGTXB010000021">
    <property type="protein sequence ID" value="MBS0031335.1"/>
    <property type="molecule type" value="Genomic_DNA"/>
</dbReference>
<name>A0ABS5J827_9BACT</name>
<comment type="caution">
    <text evidence="2">The sequence shown here is derived from an EMBL/GenBank/DDBJ whole genome shotgun (WGS) entry which is preliminary data.</text>
</comment>
<dbReference type="Proteomes" id="UP000676386">
    <property type="component" value="Unassembled WGS sequence"/>
</dbReference>
<keyword evidence="3" id="KW-1185">Reference proteome</keyword>
<organism evidence="2 3">
    <name type="scientific">Chitinophaga hostae</name>
    <dbReference type="NCBI Taxonomy" id="2831022"/>
    <lineage>
        <taxon>Bacteria</taxon>
        <taxon>Pseudomonadati</taxon>
        <taxon>Bacteroidota</taxon>
        <taxon>Chitinophagia</taxon>
        <taxon>Chitinophagales</taxon>
        <taxon>Chitinophagaceae</taxon>
        <taxon>Chitinophaga</taxon>
    </lineage>
</organism>
<keyword evidence="1" id="KW-0812">Transmembrane</keyword>
<keyword evidence="1" id="KW-0472">Membrane</keyword>
<keyword evidence="1" id="KW-1133">Transmembrane helix</keyword>
<reference evidence="2 3" key="1">
    <citation type="submission" date="2021-04" db="EMBL/GenBank/DDBJ databases">
        <title>Chitinophaga sp. nov., isolated from the rhizosphere soil.</title>
        <authorList>
            <person name="He S."/>
        </authorList>
    </citation>
    <scope>NUCLEOTIDE SEQUENCE [LARGE SCALE GENOMIC DNA]</scope>
    <source>
        <strain evidence="2 3">2R12</strain>
    </source>
</reference>
<feature type="transmembrane region" description="Helical" evidence="1">
    <location>
        <begin position="112"/>
        <end position="136"/>
    </location>
</feature>
<evidence type="ECO:0000313" key="2">
    <source>
        <dbReference type="EMBL" id="MBS0031335.1"/>
    </source>
</evidence>
<sequence length="179" mass="20374">MDPLKAAWDNIPTPSRSTADIQAMAVKQTSPVIKQIRKQLIIEAIGYTLFLVVYYDFFDGDKKPFYLNALLVISVIFMLVYNVAGYMMAKQPSTGSNLLQTMQQQLRQLKRYAAVAVTSRVLAFAGIFAFFLANIHWNNHKYLAVVLIAAAVFIQQFYLRKIWAGRLNRFSNIITELKG</sequence>
<feature type="transmembrane region" description="Helical" evidence="1">
    <location>
        <begin position="64"/>
        <end position="84"/>
    </location>
</feature>
<feature type="transmembrane region" description="Helical" evidence="1">
    <location>
        <begin position="142"/>
        <end position="159"/>
    </location>
</feature>
<proteinExistence type="predicted"/>
<dbReference type="RefSeq" id="WP_211976498.1">
    <property type="nucleotide sequence ID" value="NZ_CBFHAM010000067.1"/>
</dbReference>
<evidence type="ECO:0008006" key="4">
    <source>
        <dbReference type="Google" id="ProtNLM"/>
    </source>
</evidence>
<accession>A0ABS5J827</accession>
<evidence type="ECO:0000313" key="3">
    <source>
        <dbReference type="Proteomes" id="UP000676386"/>
    </source>
</evidence>
<feature type="transmembrane region" description="Helical" evidence="1">
    <location>
        <begin position="40"/>
        <end position="58"/>
    </location>
</feature>
<gene>
    <name evidence="2" type="ORF">KE626_28655</name>
</gene>
<evidence type="ECO:0000256" key="1">
    <source>
        <dbReference type="SAM" id="Phobius"/>
    </source>
</evidence>